<dbReference type="Proteomes" id="UP001153331">
    <property type="component" value="Unassembled WGS sequence"/>
</dbReference>
<protein>
    <submittedName>
        <fullName evidence="1">Uncharacterized protein</fullName>
    </submittedName>
</protein>
<evidence type="ECO:0000313" key="2">
    <source>
        <dbReference type="Proteomes" id="UP001153331"/>
    </source>
</evidence>
<name>A0ACC2IKL8_9PLEO</name>
<gene>
    <name evidence="1" type="ORF">OPT61_g2736</name>
</gene>
<evidence type="ECO:0000313" key="1">
    <source>
        <dbReference type="EMBL" id="KAJ8115667.1"/>
    </source>
</evidence>
<organism evidence="1 2">
    <name type="scientific">Boeremia exigua</name>
    <dbReference type="NCBI Taxonomy" id="749465"/>
    <lineage>
        <taxon>Eukaryota</taxon>
        <taxon>Fungi</taxon>
        <taxon>Dikarya</taxon>
        <taxon>Ascomycota</taxon>
        <taxon>Pezizomycotina</taxon>
        <taxon>Dothideomycetes</taxon>
        <taxon>Pleosporomycetidae</taxon>
        <taxon>Pleosporales</taxon>
        <taxon>Pleosporineae</taxon>
        <taxon>Didymellaceae</taxon>
        <taxon>Boeremia</taxon>
    </lineage>
</organism>
<accession>A0ACC2IKL8</accession>
<sequence length="362" mass="37773">MILPLLTTAFAAQIASARVILRHEGHAEAPSFDTKNATDVVYPTSTTDSSYDSTTSMPCNMTTHIDMTATAIRPSQNSIGSHAPYPNATSKNWGSYVSTSLESSSPYPPTSSIRVSTQLTTAHWDELWSLHWPTSQVSDNSVPTASTPVYASNPSALASSMAAPSVASTPTPSNEQPSTTFFVPSAATMSASLSSVAPSPNIPNAFVDPIIFDPGRLSSANALTSTLRITITASAAIPSSTTAKSSLDDLIISSKVTSTLTKTLRQSSPSSDLVSSTTSSKLASTSSSSTIQSNAPAVHTSVISANPRCPYPFPGVYCGEPKTTLITETRSGASSTTSVQTSESVDTRPKESGWCPYPGLKC</sequence>
<keyword evidence="2" id="KW-1185">Reference proteome</keyword>
<comment type="caution">
    <text evidence="1">The sequence shown here is derived from an EMBL/GenBank/DDBJ whole genome shotgun (WGS) entry which is preliminary data.</text>
</comment>
<proteinExistence type="predicted"/>
<dbReference type="EMBL" id="JAPHNI010000128">
    <property type="protein sequence ID" value="KAJ8115667.1"/>
    <property type="molecule type" value="Genomic_DNA"/>
</dbReference>
<reference evidence="1" key="1">
    <citation type="submission" date="2022-11" db="EMBL/GenBank/DDBJ databases">
        <title>Genome Sequence of Boeremia exigua.</title>
        <authorList>
            <person name="Buettner E."/>
        </authorList>
    </citation>
    <scope>NUCLEOTIDE SEQUENCE</scope>
    <source>
        <strain evidence="1">CU02</strain>
    </source>
</reference>